<evidence type="ECO:0000256" key="9">
    <source>
        <dbReference type="ARBA" id="ARBA00022984"/>
    </source>
</evidence>
<proteinExistence type="predicted"/>
<dbReference type="GO" id="GO:0009252">
    <property type="term" value="P:peptidoglycan biosynthetic process"/>
    <property type="evidence" value="ECO:0007669"/>
    <property type="project" value="UniProtKB-KW"/>
</dbReference>
<evidence type="ECO:0000313" key="20">
    <source>
        <dbReference type="EMBL" id="CZQ87582.1"/>
    </source>
</evidence>
<evidence type="ECO:0000256" key="5">
    <source>
        <dbReference type="ARBA" id="ARBA00022679"/>
    </source>
</evidence>
<feature type="region of interest" description="Disordered" evidence="16">
    <location>
        <begin position="867"/>
        <end position="896"/>
    </location>
</feature>
<evidence type="ECO:0000256" key="16">
    <source>
        <dbReference type="SAM" id="MobiDB-lite"/>
    </source>
</evidence>
<dbReference type="SUPFAM" id="SSF53955">
    <property type="entry name" value="Lysozyme-like"/>
    <property type="match status" value="1"/>
</dbReference>
<dbReference type="AlphaFoldDB" id="A0A143YEK5"/>
<reference evidence="20 21" key="1">
    <citation type="submission" date="2016-02" db="EMBL/GenBank/DDBJ databases">
        <authorList>
            <person name="Wen L."/>
            <person name="He K."/>
            <person name="Yang H."/>
        </authorList>
    </citation>
    <scope>NUCLEOTIDE SEQUENCE [LARGE SCALE GENOMIC DNA]</scope>
    <source>
        <strain evidence="20">Trichococcus palustris</strain>
    </source>
</reference>
<evidence type="ECO:0000256" key="4">
    <source>
        <dbReference type="ARBA" id="ARBA00022676"/>
    </source>
</evidence>
<keyword evidence="1" id="KW-1003">Cell membrane</keyword>
<dbReference type="InterPro" id="IPR012338">
    <property type="entry name" value="Beta-lactam/transpept-like"/>
</dbReference>
<dbReference type="GO" id="GO:0008658">
    <property type="term" value="F:penicillin binding"/>
    <property type="evidence" value="ECO:0007669"/>
    <property type="project" value="InterPro"/>
</dbReference>
<keyword evidence="6 17" id="KW-0812">Transmembrane</keyword>
<dbReference type="Gene3D" id="3.40.710.10">
    <property type="entry name" value="DD-peptidase/beta-lactamase superfamily"/>
    <property type="match status" value="1"/>
</dbReference>
<evidence type="ECO:0000256" key="12">
    <source>
        <dbReference type="ARBA" id="ARBA00023268"/>
    </source>
</evidence>
<keyword evidence="9" id="KW-0573">Peptidoglycan synthesis</keyword>
<dbReference type="InterPro" id="IPR023346">
    <property type="entry name" value="Lysozyme-like_dom_sf"/>
</dbReference>
<sequence>MDNPNGKGFGEWLDKLQRFLKNLSTTIKKSFQRTITKQNADDAAQKALLGEQKTPKRMDRLKLSARAMKRKLATETNLKQLSAKVAFGFNVFFGVIRNLFTGFILILVLLGIFGVGAGLGYFADLVSKETPPSRESMAAAIGNVELVSTMYYASEEPISKIRTDLVRTTISSEEISPLIKEGLIATEDENFYEHEGIVPKAILRALVTELTGIGSQSGGSTITQQLVKQQILSNEVTFSRKANEILLALRLENFFTKEEILTAYLNVSPFGRNSSGSNIAGIEEAAKGIFGVHASEVNLPQAAFLVGIPQNPYTYTPFTQFGERKEDITQALNRKNTVLYRMLSEGYITQQEYDEALAYDITQDFIPTHANTQDRNSYLYQAVEREAILTLMEVAAANNNLTMDDLEADVELYNQYYAEADNELRLSGYNVYSTIDKDLYNGMQEVADVYGDTLGPTYVDSYVDENGTTQEVTELAQTGSVLIENSTGKIMGFIGGRDFSVNQVDHAFSTNRSPGSTIKPLLVYAPAIEQNFLYPASMVPDTKIKVLQQDGTYWEPTNFGDKISNSFMTARQALYQSKNNPTIKIYMQMNELGLEPAQYLKKMGIDSIDESEYSNPSLAIGATNGGPTVLEQTSAFTTFATGGEHISPYLIEKITDKHGNVIYQHEAESTEVFSPQTAYLTLDILRDVVTDGTARSINKQLDFSADWAGKTGTSEANRDIWFIASTPTITLSSWMGYDNYKEEHVFYDPDNQGLPTGRNLAYWSHLANTIYYINPDLVGASQTHEKPDGIVEKSVVAETGTLAGKVTLPNGQSVTISGEQKTDLFKADALPVELSYGFSPGATAEDLTTFWNKYMTQVDTVKQTASGAAGATGNAPEEAAVVTEQAPAATEAVPAE</sequence>
<keyword evidence="3" id="KW-0645">Protease</keyword>
<keyword evidence="10 17" id="KW-1133">Transmembrane helix</keyword>
<evidence type="ECO:0000256" key="2">
    <source>
        <dbReference type="ARBA" id="ARBA00022645"/>
    </source>
</evidence>
<dbReference type="Gene3D" id="1.10.3810.10">
    <property type="entry name" value="Biosynthetic peptidoglycan transglycosylase-like"/>
    <property type="match status" value="1"/>
</dbReference>
<dbReference type="Pfam" id="PF00912">
    <property type="entry name" value="Transgly"/>
    <property type="match status" value="1"/>
</dbReference>
<keyword evidence="11 17" id="KW-0472">Membrane</keyword>
<evidence type="ECO:0000256" key="14">
    <source>
        <dbReference type="ARBA" id="ARBA00034000"/>
    </source>
</evidence>
<dbReference type="GO" id="GO:0008360">
    <property type="term" value="P:regulation of cell shape"/>
    <property type="evidence" value="ECO:0007669"/>
    <property type="project" value="UniProtKB-KW"/>
</dbReference>
<keyword evidence="7" id="KW-0378">Hydrolase</keyword>
<feature type="domain" description="Glycosyl transferase family 51" evidence="19">
    <location>
        <begin position="156"/>
        <end position="342"/>
    </location>
</feature>
<dbReference type="GO" id="GO:0030288">
    <property type="term" value="C:outer membrane-bounded periplasmic space"/>
    <property type="evidence" value="ECO:0007669"/>
    <property type="project" value="TreeGrafter"/>
</dbReference>
<keyword evidence="2" id="KW-0121">Carboxypeptidase</keyword>
<dbReference type="GO" id="GO:0071555">
    <property type="term" value="P:cell wall organization"/>
    <property type="evidence" value="ECO:0007669"/>
    <property type="project" value="UniProtKB-KW"/>
</dbReference>
<comment type="catalytic activity">
    <reaction evidence="15">
        <text>[GlcNAc-(1-&gt;4)-Mur2Ac(oyl-L-Ala-gamma-D-Glu-L-Lys-D-Ala-D-Ala)](n)-di-trans,octa-cis-undecaprenyl diphosphate + beta-D-GlcNAc-(1-&gt;4)-Mur2Ac(oyl-L-Ala-gamma-D-Glu-L-Lys-D-Ala-D-Ala)-di-trans,octa-cis-undecaprenyl diphosphate = [GlcNAc-(1-&gt;4)-Mur2Ac(oyl-L-Ala-gamma-D-Glu-L-Lys-D-Ala-D-Ala)](n+1)-di-trans,octa-cis-undecaprenyl diphosphate + di-trans,octa-cis-undecaprenyl diphosphate + H(+)</text>
        <dbReference type="Rhea" id="RHEA:23708"/>
        <dbReference type="Rhea" id="RHEA-COMP:9602"/>
        <dbReference type="Rhea" id="RHEA-COMP:9603"/>
        <dbReference type="ChEBI" id="CHEBI:15378"/>
        <dbReference type="ChEBI" id="CHEBI:58405"/>
        <dbReference type="ChEBI" id="CHEBI:60033"/>
        <dbReference type="ChEBI" id="CHEBI:78435"/>
        <dbReference type="EC" id="2.4.99.28"/>
    </reaction>
</comment>
<keyword evidence="12" id="KW-0511">Multifunctional enzyme</keyword>
<dbReference type="SUPFAM" id="SSF56601">
    <property type="entry name" value="beta-lactamase/transpeptidase-like"/>
    <property type="match status" value="1"/>
</dbReference>
<dbReference type="InterPro" id="IPR001264">
    <property type="entry name" value="Glyco_trans_51"/>
</dbReference>
<feature type="domain" description="Penicillin-binding protein transpeptidase" evidence="18">
    <location>
        <begin position="481"/>
        <end position="744"/>
    </location>
</feature>
<evidence type="ECO:0000256" key="7">
    <source>
        <dbReference type="ARBA" id="ARBA00022801"/>
    </source>
</evidence>
<evidence type="ECO:0000256" key="1">
    <source>
        <dbReference type="ARBA" id="ARBA00022475"/>
    </source>
</evidence>
<dbReference type="InterPro" id="IPR036950">
    <property type="entry name" value="PBP_transglycosylase"/>
</dbReference>
<dbReference type="PANTHER" id="PTHR32282">
    <property type="entry name" value="BINDING PROTEIN TRANSPEPTIDASE, PUTATIVE-RELATED"/>
    <property type="match status" value="1"/>
</dbReference>
<dbReference type="Gene3D" id="3.40.50.12800">
    <property type="match status" value="1"/>
</dbReference>
<dbReference type="PANTHER" id="PTHR32282:SF32">
    <property type="entry name" value="PENICILLIN-BINDING PROTEIN 2A"/>
    <property type="match status" value="1"/>
</dbReference>
<evidence type="ECO:0000256" key="15">
    <source>
        <dbReference type="ARBA" id="ARBA00049902"/>
    </source>
</evidence>
<gene>
    <name evidence="20" type="ORF">Tpal_916</name>
</gene>
<dbReference type="STRING" id="140314.SAMN04488076_10542"/>
<dbReference type="GO" id="GO:0006508">
    <property type="term" value="P:proteolysis"/>
    <property type="evidence" value="ECO:0007669"/>
    <property type="project" value="UniProtKB-KW"/>
</dbReference>
<evidence type="ECO:0000259" key="18">
    <source>
        <dbReference type="Pfam" id="PF00905"/>
    </source>
</evidence>
<evidence type="ECO:0000313" key="21">
    <source>
        <dbReference type="Proteomes" id="UP000242754"/>
    </source>
</evidence>
<dbReference type="Proteomes" id="UP000242754">
    <property type="component" value="Unassembled WGS sequence"/>
</dbReference>
<dbReference type="InterPro" id="IPR050396">
    <property type="entry name" value="Glycosyltr_51/Transpeptidase"/>
</dbReference>
<keyword evidence="8" id="KW-0133">Cell shape</keyword>
<evidence type="ECO:0000256" key="10">
    <source>
        <dbReference type="ARBA" id="ARBA00022989"/>
    </source>
</evidence>
<feature type="transmembrane region" description="Helical" evidence="17">
    <location>
        <begin position="99"/>
        <end position="123"/>
    </location>
</feature>
<evidence type="ECO:0000256" key="11">
    <source>
        <dbReference type="ARBA" id="ARBA00023136"/>
    </source>
</evidence>
<evidence type="ECO:0000259" key="19">
    <source>
        <dbReference type="Pfam" id="PF00912"/>
    </source>
</evidence>
<keyword evidence="4" id="KW-0328">Glycosyltransferase</keyword>
<dbReference type="RefSeq" id="WP_087032003.1">
    <property type="nucleotide sequence ID" value="NZ_FJNE01000002.1"/>
</dbReference>
<dbReference type="OrthoDB" id="9766909at2"/>
<dbReference type="Pfam" id="PF00905">
    <property type="entry name" value="Transpeptidase"/>
    <property type="match status" value="1"/>
</dbReference>
<accession>A0A143YEK5</accession>
<dbReference type="InterPro" id="IPR001460">
    <property type="entry name" value="PCN-bd_Tpept"/>
</dbReference>
<dbReference type="GO" id="GO:0009002">
    <property type="term" value="F:serine-type D-Ala-D-Ala carboxypeptidase activity"/>
    <property type="evidence" value="ECO:0007669"/>
    <property type="project" value="UniProtKB-EC"/>
</dbReference>
<dbReference type="Gene3D" id="3.90.1310.40">
    <property type="match status" value="1"/>
</dbReference>
<dbReference type="GO" id="GO:0008955">
    <property type="term" value="F:peptidoglycan glycosyltransferase activity"/>
    <property type="evidence" value="ECO:0007669"/>
    <property type="project" value="UniProtKB-EC"/>
</dbReference>
<evidence type="ECO:0000256" key="3">
    <source>
        <dbReference type="ARBA" id="ARBA00022670"/>
    </source>
</evidence>
<keyword evidence="13" id="KW-0961">Cell wall biogenesis/degradation</keyword>
<keyword evidence="21" id="KW-1185">Reference proteome</keyword>
<evidence type="ECO:0000256" key="8">
    <source>
        <dbReference type="ARBA" id="ARBA00022960"/>
    </source>
</evidence>
<organism evidence="20 21">
    <name type="scientific">Trichococcus palustris</name>
    <dbReference type="NCBI Taxonomy" id="140314"/>
    <lineage>
        <taxon>Bacteria</taxon>
        <taxon>Bacillati</taxon>
        <taxon>Bacillota</taxon>
        <taxon>Bacilli</taxon>
        <taxon>Lactobacillales</taxon>
        <taxon>Carnobacteriaceae</taxon>
        <taxon>Trichococcus</taxon>
    </lineage>
</organism>
<evidence type="ECO:0000256" key="6">
    <source>
        <dbReference type="ARBA" id="ARBA00022692"/>
    </source>
</evidence>
<evidence type="ECO:0000256" key="13">
    <source>
        <dbReference type="ARBA" id="ARBA00023316"/>
    </source>
</evidence>
<name>A0A143YEK5_9LACT</name>
<evidence type="ECO:0000256" key="17">
    <source>
        <dbReference type="SAM" id="Phobius"/>
    </source>
</evidence>
<comment type="catalytic activity">
    <reaction evidence="14">
        <text>Preferential cleavage: (Ac)2-L-Lys-D-Ala-|-D-Ala. Also transpeptidation of peptidyl-alanyl moieties that are N-acyl substituents of D-alanine.</text>
        <dbReference type="EC" id="3.4.16.4"/>
    </reaction>
</comment>
<dbReference type="EMBL" id="FJNE01000002">
    <property type="protein sequence ID" value="CZQ87582.1"/>
    <property type="molecule type" value="Genomic_DNA"/>
</dbReference>
<keyword evidence="5" id="KW-0808">Transferase</keyword>
<protein>
    <submittedName>
        <fullName evidence="20">Transglycosylase</fullName>
    </submittedName>
</protein>